<dbReference type="PANTHER" id="PTHR10953">
    <property type="entry name" value="UBIQUITIN-ACTIVATING ENZYME E1"/>
    <property type="match status" value="1"/>
</dbReference>
<evidence type="ECO:0000256" key="5">
    <source>
        <dbReference type="ARBA" id="ARBA00023242"/>
    </source>
</evidence>
<comment type="caution">
    <text evidence="9">The sequence shown here is derived from an EMBL/GenBank/DDBJ whole genome shotgun (WGS) entry which is preliminary data.</text>
</comment>
<comment type="pathway">
    <text evidence="2">Protein modification; protein sumoylation.</text>
</comment>
<evidence type="ECO:0000256" key="7">
    <source>
        <dbReference type="SAM" id="MobiDB-lite"/>
    </source>
</evidence>
<dbReference type="EMBL" id="JAWDJX010000046">
    <property type="protein sequence ID" value="KAK3048715.1"/>
    <property type="molecule type" value="Genomic_DNA"/>
</dbReference>
<dbReference type="GO" id="GO:0031510">
    <property type="term" value="C:SUMO activating enzyme complex"/>
    <property type="evidence" value="ECO:0007669"/>
    <property type="project" value="TreeGrafter"/>
</dbReference>
<dbReference type="InterPro" id="IPR000594">
    <property type="entry name" value="ThiF_NAD_FAD-bd"/>
</dbReference>
<feature type="region of interest" description="Disordered" evidence="7">
    <location>
        <begin position="451"/>
        <end position="543"/>
    </location>
</feature>
<dbReference type="SUPFAM" id="SSF69572">
    <property type="entry name" value="Activating enzymes of the ubiquitin-like proteins"/>
    <property type="match status" value="1"/>
</dbReference>
<gene>
    <name evidence="9" type="primary">AOS1</name>
    <name evidence="9" type="ORF">LTR09_010024</name>
</gene>
<feature type="domain" description="THIF-type NAD/FAD binding fold" evidence="8">
    <location>
        <begin position="40"/>
        <end position="370"/>
    </location>
</feature>
<dbReference type="GO" id="GO:0005737">
    <property type="term" value="C:cytoplasm"/>
    <property type="evidence" value="ECO:0007669"/>
    <property type="project" value="TreeGrafter"/>
</dbReference>
<keyword evidence="4" id="KW-0833">Ubl conjugation pathway</keyword>
<dbReference type="GO" id="GO:0016925">
    <property type="term" value="P:protein sumoylation"/>
    <property type="evidence" value="ECO:0007669"/>
    <property type="project" value="TreeGrafter"/>
</dbReference>
<dbReference type="PRINTS" id="PR01849">
    <property type="entry name" value="UBIQUITINACT"/>
</dbReference>
<dbReference type="InterPro" id="IPR035985">
    <property type="entry name" value="Ubiquitin-activating_enz"/>
</dbReference>
<feature type="compositionally biased region" description="Polar residues" evidence="7">
    <location>
        <begin position="458"/>
        <end position="487"/>
    </location>
</feature>
<evidence type="ECO:0000313" key="10">
    <source>
        <dbReference type="Proteomes" id="UP001271007"/>
    </source>
</evidence>
<dbReference type="InterPro" id="IPR000011">
    <property type="entry name" value="UBQ/SUMO-activ_enz_E1-like"/>
</dbReference>
<keyword evidence="5" id="KW-0539">Nucleus</keyword>
<dbReference type="AlphaFoldDB" id="A0AAJ0D8B2"/>
<dbReference type="InterPro" id="IPR045886">
    <property type="entry name" value="ThiF/MoeB/HesA"/>
</dbReference>
<dbReference type="Pfam" id="PF00899">
    <property type="entry name" value="ThiF"/>
    <property type="match status" value="1"/>
</dbReference>
<evidence type="ECO:0000256" key="4">
    <source>
        <dbReference type="ARBA" id="ARBA00022786"/>
    </source>
</evidence>
<evidence type="ECO:0000313" key="9">
    <source>
        <dbReference type="EMBL" id="KAK3048715.1"/>
    </source>
</evidence>
<organism evidence="9 10">
    <name type="scientific">Extremus antarcticus</name>
    <dbReference type="NCBI Taxonomy" id="702011"/>
    <lineage>
        <taxon>Eukaryota</taxon>
        <taxon>Fungi</taxon>
        <taxon>Dikarya</taxon>
        <taxon>Ascomycota</taxon>
        <taxon>Pezizomycotina</taxon>
        <taxon>Dothideomycetes</taxon>
        <taxon>Dothideomycetidae</taxon>
        <taxon>Mycosphaerellales</taxon>
        <taxon>Extremaceae</taxon>
        <taxon>Extremus</taxon>
    </lineage>
</organism>
<reference evidence="9" key="1">
    <citation type="submission" date="2023-04" db="EMBL/GenBank/DDBJ databases">
        <title>Black Yeasts Isolated from many extreme environments.</title>
        <authorList>
            <person name="Coleine C."/>
            <person name="Stajich J.E."/>
            <person name="Selbmann L."/>
        </authorList>
    </citation>
    <scope>NUCLEOTIDE SEQUENCE</scope>
    <source>
        <strain evidence="9">CCFEE 5312</strain>
    </source>
</reference>
<protein>
    <recommendedName>
        <fullName evidence="6">Ubiquitin-like 1-activating enzyme E1A</fullName>
    </recommendedName>
</protein>
<accession>A0AAJ0D8B2</accession>
<evidence type="ECO:0000256" key="1">
    <source>
        <dbReference type="ARBA" id="ARBA00004123"/>
    </source>
</evidence>
<proteinExistence type="inferred from homology"/>
<feature type="compositionally biased region" description="Polar residues" evidence="7">
    <location>
        <begin position="497"/>
        <end position="511"/>
    </location>
</feature>
<dbReference type="Proteomes" id="UP001271007">
    <property type="component" value="Unassembled WGS sequence"/>
</dbReference>
<keyword evidence="10" id="KW-1185">Reference proteome</keyword>
<comment type="similarity">
    <text evidence="3">Belongs to the ubiquitin-activating E1 family.</text>
</comment>
<evidence type="ECO:0000256" key="3">
    <source>
        <dbReference type="ARBA" id="ARBA00005673"/>
    </source>
</evidence>
<evidence type="ECO:0000256" key="2">
    <source>
        <dbReference type="ARBA" id="ARBA00004718"/>
    </source>
</evidence>
<dbReference type="GO" id="GO:0004839">
    <property type="term" value="F:ubiquitin activating enzyme activity"/>
    <property type="evidence" value="ECO:0007669"/>
    <property type="project" value="UniProtKB-EC"/>
</dbReference>
<dbReference type="GO" id="GO:0019948">
    <property type="term" value="F:SUMO activating enzyme activity"/>
    <property type="evidence" value="ECO:0007669"/>
    <property type="project" value="TreeGrafter"/>
</dbReference>
<evidence type="ECO:0000259" key="8">
    <source>
        <dbReference type="Pfam" id="PF00899"/>
    </source>
</evidence>
<name>A0AAJ0D8B2_9PEZI</name>
<feature type="region of interest" description="Disordered" evidence="7">
    <location>
        <begin position="1"/>
        <end position="20"/>
    </location>
</feature>
<sequence>MAGPTAAQVDPTSANETKGAPANVAANANESLSADEIALYDRQIRLWGAQAQERIRSASILLVSLRALGTEIAKNLTLAGINSLTIIDDEPVTEEDLGAQYFLREEDVGKPRAQCAIPRIQELNPRVKVKSGGSLQDLLTKDQNYYTPFDCVIACDHDFMTLCTINTAARFANRPFYAAAMHGFYGYIFADLVGHEFVVERDKSNIATKVGSETTTRSVISVSSKRENNGKTVEVVKKQEIYCPFILANTSKLPPDVLGNRRKLRSVPALLPCLRAIFDFQRTYGRLPGNNSDDIREFTTTATTKSSELQLPQETLRAEFLRSFMQNIGAEIVPTAAFVGGRLSEDVINVLGKREQPIQNFALFDGDAMEGRIYSLYSPPPEVALAADLSGMAGMTNGLGDMSNGGASLGNGSGAGTSNGVANGMDMSVGAQYMPTNTSIDFANGGFAPGIDMGNPSGLDTSQQPAYVPTNPQYTPTNLQYTPTLPTSRDGPVAPGSNYSPINADTSNGTQGVPAGLNNAGPTSAPANQLHGRTVEGGPVTGS</sequence>
<dbReference type="PANTHER" id="PTHR10953:SF162">
    <property type="entry name" value="SUMO-ACTIVATING ENZYME SUBUNIT 1"/>
    <property type="match status" value="1"/>
</dbReference>
<comment type="subcellular location">
    <subcellularLocation>
        <location evidence="1">Nucleus</location>
    </subcellularLocation>
</comment>
<evidence type="ECO:0000256" key="6">
    <source>
        <dbReference type="ARBA" id="ARBA00044354"/>
    </source>
</evidence>
<keyword evidence="9" id="KW-0436">Ligase</keyword>
<dbReference type="Gene3D" id="3.40.50.720">
    <property type="entry name" value="NAD(P)-binding Rossmann-like Domain"/>
    <property type="match status" value="1"/>
</dbReference>